<dbReference type="EMBL" id="UOEY01000002">
    <property type="protein sequence ID" value="VAW34259.1"/>
    <property type="molecule type" value="Genomic_DNA"/>
</dbReference>
<name>A0A3B0VBP7_9ZZZZ</name>
<accession>A0A3B0VBP7</accession>
<gene>
    <name evidence="1" type="ORF">MNBD_DELTA04-1596</name>
</gene>
<organism evidence="1">
    <name type="scientific">hydrothermal vent metagenome</name>
    <dbReference type="NCBI Taxonomy" id="652676"/>
    <lineage>
        <taxon>unclassified sequences</taxon>
        <taxon>metagenomes</taxon>
        <taxon>ecological metagenomes</taxon>
    </lineage>
</organism>
<sequence length="80" mass="9010">MQIASLRDLRGGNDVIILVISTSYQRSSCAIIGRTAGRRGAEYKMHVFVSNAINSTYCLEYYLKPSRIQVFCQASNRYAL</sequence>
<evidence type="ECO:0000313" key="1">
    <source>
        <dbReference type="EMBL" id="VAW34259.1"/>
    </source>
</evidence>
<dbReference type="AlphaFoldDB" id="A0A3B0VBP7"/>
<proteinExistence type="predicted"/>
<reference evidence="1" key="1">
    <citation type="submission" date="2018-06" db="EMBL/GenBank/DDBJ databases">
        <authorList>
            <person name="Zhirakovskaya E."/>
        </authorList>
    </citation>
    <scope>NUCLEOTIDE SEQUENCE</scope>
</reference>
<protein>
    <submittedName>
        <fullName evidence="1">Uncharacterized protein</fullName>
    </submittedName>
</protein>